<evidence type="ECO:0000313" key="1">
    <source>
        <dbReference type="EMBL" id="XDL26015.1"/>
    </source>
</evidence>
<dbReference type="PANTHER" id="PTHR30302">
    <property type="entry name" value="HYDROGENASE 1 MATURATION PROTEASE"/>
    <property type="match status" value="1"/>
</dbReference>
<name>A0AB39IW09_9GAMM</name>
<accession>A0AB39IW09</accession>
<gene>
    <name evidence="1" type="primary">hycI</name>
    <name evidence="1" type="ORF">LF929_007435</name>
</gene>
<keyword evidence="1" id="KW-0378">Hydrolase</keyword>
<dbReference type="PRINTS" id="PR00446">
    <property type="entry name" value="HYDRGNUPTAKE"/>
</dbReference>
<dbReference type="GO" id="GO:0016485">
    <property type="term" value="P:protein processing"/>
    <property type="evidence" value="ECO:0007669"/>
    <property type="project" value="TreeGrafter"/>
</dbReference>
<dbReference type="GO" id="GO:0008047">
    <property type="term" value="F:enzyme activator activity"/>
    <property type="evidence" value="ECO:0007669"/>
    <property type="project" value="InterPro"/>
</dbReference>
<dbReference type="Gene3D" id="3.40.50.1450">
    <property type="entry name" value="HybD-like"/>
    <property type="match status" value="1"/>
</dbReference>
<sequence>MTEHLHTEHLHNEAPLYIENIVLAVGNTLMGDDGAGPLLAERMNQHPVAGWSAIDGGAIPENAAHTLRELKPRRLLVVDATDMGLAPGEIRIVDPERIAEDMLMNTHSLPLNYLIDSLKEDIPEVIFVGIQPALVAFYFPISPEVTRAVEQLHQRLEGWEGNGGFEVMA</sequence>
<dbReference type="CDD" id="cd06067">
    <property type="entry name" value="H2MP_MemB-H2evol"/>
    <property type="match status" value="1"/>
</dbReference>
<dbReference type="InterPro" id="IPR004420">
    <property type="entry name" value="Pept_A31_hyd_mat_HycI"/>
</dbReference>
<dbReference type="Pfam" id="PF01750">
    <property type="entry name" value="HycI"/>
    <property type="match status" value="1"/>
</dbReference>
<protein>
    <submittedName>
        <fullName evidence="1">Hydrogenase maturation peptidase HycI</fullName>
        <ecNumber evidence="1">3.4.23.51</ecNumber>
    </submittedName>
</protein>
<dbReference type="EC" id="3.4.23.51" evidence="1"/>
<dbReference type="InterPro" id="IPR023430">
    <property type="entry name" value="Pept_HybD-like_dom_sf"/>
</dbReference>
<dbReference type="InterPro" id="IPR000671">
    <property type="entry name" value="Peptidase_A31"/>
</dbReference>
<proteinExistence type="predicted"/>
<dbReference type="EMBL" id="CP162670">
    <property type="protein sequence ID" value="XDL26015.1"/>
    <property type="molecule type" value="Genomic_DNA"/>
</dbReference>
<dbReference type="PANTHER" id="PTHR30302:SF4">
    <property type="entry name" value="HYDROGENASE 3 MATURATION PROTEASE"/>
    <property type="match status" value="1"/>
</dbReference>
<dbReference type="AlphaFoldDB" id="A0AB39IW09"/>
<dbReference type="NCBIfam" id="TIGR00142">
    <property type="entry name" value="hycI"/>
    <property type="match status" value="1"/>
</dbReference>
<dbReference type="NCBIfam" id="TIGR00072">
    <property type="entry name" value="hydrog_prot"/>
    <property type="match status" value="1"/>
</dbReference>
<dbReference type="SUPFAM" id="SSF53163">
    <property type="entry name" value="HybD-like"/>
    <property type="match status" value="1"/>
</dbReference>
<reference evidence="1" key="1">
    <citation type="submission" date="2024-07" db="EMBL/GenBank/DDBJ databases">
        <authorList>
            <person name="Pedron J."/>
        </authorList>
    </citation>
    <scope>NUCLEOTIDE SEQUENCE</scope>
    <source>
        <strain evidence="1">A003-S1-M15</strain>
    </source>
</reference>
<organism evidence="1">
    <name type="scientific">Dickeya oryzae</name>
    <dbReference type="NCBI Taxonomy" id="1240404"/>
    <lineage>
        <taxon>Bacteria</taxon>
        <taxon>Pseudomonadati</taxon>
        <taxon>Pseudomonadota</taxon>
        <taxon>Gammaproteobacteria</taxon>
        <taxon>Enterobacterales</taxon>
        <taxon>Pectobacteriaceae</taxon>
        <taxon>Dickeya</taxon>
    </lineage>
</organism>
<dbReference type="GO" id="GO:0004175">
    <property type="term" value="F:endopeptidase activity"/>
    <property type="evidence" value="ECO:0007669"/>
    <property type="project" value="TreeGrafter"/>
</dbReference>
<dbReference type="GeneID" id="302581494"/>
<dbReference type="RefSeq" id="WP_219952938.1">
    <property type="nucleotide sequence ID" value="NZ_CP162670.1"/>
</dbReference>